<organism evidence="4 5">
    <name type="scientific">Stachybotrys elegans</name>
    <dbReference type="NCBI Taxonomy" id="80388"/>
    <lineage>
        <taxon>Eukaryota</taxon>
        <taxon>Fungi</taxon>
        <taxon>Dikarya</taxon>
        <taxon>Ascomycota</taxon>
        <taxon>Pezizomycotina</taxon>
        <taxon>Sordariomycetes</taxon>
        <taxon>Hypocreomycetidae</taxon>
        <taxon>Hypocreales</taxon>
        <taxon>Stachybotryaceae</taxon>
        <taxon>Stachybotrys</taxon>
    </lineage>
</organism>
<protein>
    <recommendedName>
        <fullName evidence="3">Zn(2)-C6 fungal-type domain-containing protein</fullName>
    </recommendedName>
</protein>
<feature type="compositionally biased region" description="Polar residues" evidence="2">
    <location>
        <begin position="122"/>
        <end position="134"/>
    </location>
</feature>
<keyword evidence="5" id="KW-1185">Reference proteome</keyword>
<evidence type="ECO:0000256" key="2">
    <source>
        <dbReference type="SAM" id="MobiDB-lite"/>
    </source>
</evidence>
<keyword evidence="1" id="KW-0539">Nucleus</keyword>
<accession>A0A8K0T1G8</accession>
<feature type="compositionally biased region" description="Polar residues" evidence="2">
    <location>
        <begin position="51"/>
        <end position="64"/>
    </location>
</feature>
<gene>
    <name evidence="4" type="ORF">B0I35DRAFT_161311</name>
</gene>
<dbReference type="PROSITE" id="PS00463">
    <property type="entry name" value="ZN2_CY6_FUNGAL_1"/>
    <property type="match status" value="1"/>
</dbReference>
<reference evidence="4" key="1">
    <citation type="journal article" date="2021" name="Nat. Commun.">
        <title>Genetic determinants of endophytism in the Arabidopsis root mycobiome.</title>
        <authorList>
            <person name="Mesny F."/>
            <person name="Miyauchi S."/>
            <person name="Thiergart T."/>
            <person name="Pickel B."/>
            <person name="Atanasova L."/>
            <person name="Karlsson M."/>
            <person name="Huettel B."/>
            <person name="Barry K.W."/>
            <person name="Haridas S."/>
            <person name="Chen C."/>
            <person name="Bauer D."/>
            <person name="Andreopoulos W."/>
            <person name="Pangilinan J."/>
            <person name="LaButti K."/>
            <person name="Riley R."/>
            <person name="Lipzen A."/>
            <person name="Clum A."/>
            <person name="Drula E."/>
            <person name="Henrissat B."/>
            <person name="Kohler A."/>
            <person name="Grigoriev I.V."/>
            <person name="Martin F.M."/>
            <person name="Hacquard S."/>
        </authorList>
    </citation>
    <scope>NUCLEOTIDE SEQUENCE</scope>
    <source>
        <strain evidence="4">MPI-CAGE-CH-0235</strain>
    </source>
</reference>
<evidence type="ECO:0000259" key="3">
    <source>
        <dbReference type="PROSITE" id="PS00463"/>
    </source>
</evidence>
<dbReference type="InterPro" id="IPR001138">
    <property type="entry name" value="Zn2Cys6_DnaBD"/>
</dbReference>
<name>A0A8K0T1G8_9HYPO</name>
<dbReference type="Proteomes" id="UP000813444">
    <property type="component" value="Unassembled WGS sequence"/>
</dbReference>
<dbReference type="AlphaFoldDB" id="A0A8K0T1G8"/>
<sequence length="553" mass="59019">MPDNPVRPHHRACDRCRTSKMRCFGRDTINEACSPCVSFKSQCVTTYTAPAVQDPSQTSPSSGAHSRPRQRPLMRKAPTNNGDKRRDSVGNVDSVAAGSTASTPDSKQARGGLRRIQPRPSIASSTERSETGSTWALDPSSGSGLEVHLSISPDETVPFSTDELDAWSWSILGSESAQDLFPTTASDASQGFEHELELNTGRPSFIDDSTLVASDIDTTAGFDSIMGRTSPVHFPSIIIPDHHSTLDYSARRATFLDIDYKAPGHERRDSFNTALDASLTRLVFHLSLQLRQAYVEPTRSASCHSDQDDVNLSTAAAPGTSAMNAPSSITEVGAGDNLFVQALSVASEFLGVLRTVNSSASEASSTTILSTLSAYLQIVALFDRLVHALLEGVQTSTQSMPSDSMSGYPHAALLSQGSPKKRQRVGSDAALPNLSTMTGAGAGIGSLQILPDLNLGGFSVDHGKLQAQILLQAILHQLEMIENALGLTAEFRVTKPTNLVGSQGLFGHGGKTEERQRMILDAILTGDFVAPGSRSSLRRRIGEAGRLLSMQTA</sequence>
<feature type="region of interest" description="Disordered" evidence="2">
    <location>
        <begin position="51"/>
        <end position="145"/>
    </location>
</feature>
<evidence type="ECO:0000313" key="4">
    <source>
        <dbReference type="EMBL" id="KAH7324401.1"/>
    </source>
</evidence>
<dbReference type="GO" id="GO:0000981">
    <property type="term" value="F:DNA-binding transcription factor activity, RNA polymerase II-specific"/>
    <property type="evidence" value="ECO:0007669"/>
    <property type="project" value="InterPro"/>
</dbReference>
<evidence type="ECO:0000256" key="1">
    <source>
        <dbReference type="ARBA" id="ARBA00023242"/>
    </source>
</evidence>
<comment type="caution">
    <text evidence="4">The sequence shown here is derived from an EMBL/GenBank/DDBJ whole genome shotgun (WGS) entry which is preliminary data.</text>
</comment>
<dbReference type="GO" id="GO:0008270">
    <property type="term" value="F:zinc ion binding"/>
    <property type="evidence" value="ECO:0007669"/>
    <property type="project" value="InterPro"/>
</dbReference>
<feature type="compositionally biased region" description="Polar residues" evidence="2">
    <location>
        <begin position="97"/>
        <end position="106"/>
    </location>
</feature>
<dbReference type="EMBL" id="JAGPNK010000003">
    <property type="protein sequence ID" value="KAH7324401.1"/>
    <property type="molecule type" value="Genomic_DNA"/>
</dbReference>
<dbReference type="SUPFAM" id="SSF57701">
    <property type="entry name" value="Zn2/Cys6 DNA-binding domain"/>
    <property type="match status" value="1"/>
</dbReference>
<dbReference type="InterPro" id="IPR036864">
    <property type="entry name" value="Zn2-C6_fun-type_DNA-bd_sf"/>
</dbReference>
<dbReference type="Gene3D" id="4.10.240.10">
    <property type="entry name" value="Zn(2)-C6 fungal-type DNA-binding domain"/>
    <property type="match status" value="1"/>
</dbReference>
<evidence type="ECO:0000313" key="5">
    <source>
        <dbReference type="Proteomes" id="UP000813444"/>
    </source>
</evidence>
<dbReference type="CDD" id="cd00067">
    <property type="entry name" value="GAL4"/>
    <property type="match status" value="1"/>
</dbReference>
<feature type="domain" description="Zn(2)-C6 fungal-type" evidence="3">
    <location>
        <begin position="12"/>
        <end position="43"/>
    </location>
</feature>
<proteinExistence type="predicted"/>